<sequence>MKTIKIAVALIAATLSVGCFNKDSRNYEFFPDMYESVGYETYGEYEAFGNGQQAQIPVEGTIARGWKPYAYPNTTEGFAQAKEELKNPLPYTEDNLNKGKELYTIYCAICHGDKGDGKGNLVKREKILGIPSYDDMGRAITEGGVYHVSYYGLNTMGSYAAQTNEEERWQITHYVMDLKAQLEGKPKRAFETKASLKEQKEIISEVTVQENPVTTTH</sequence>
<dbReference type="SUPFAM" id="SSF46626">
    <property type="entry name" value="Cytochrome c"/>
    <property type="match status" value="1"/>
</dbReference>
<reference evidence="6 7" key="1">
    <citation type="submission" date="2020-08" db="EMBL/GenBank/DDBJ databases">
        <title>Genomic Encyclopedia of Type Strains, Phase IV (KMG-IV): sequencing the most valuable type-strain genomes for metagenomic binning, comparative biology and taxonomic classification.</title>
        <authorList>
            <person name="Goeker M."/>
        </authorList>
    </citation>
    <scope>NUCLEOTIDE SEQUENCE [LARGE SCALE GENOMIC DNA]</scope>
    <source>
        <strain evidence="6 7">DSM 29568</strain>
    </source>
</reference>
<dbReference type="PROSITE" id="PS51007">
    <property type="entry name" value="CYTC"/>
    <property type="match status" value="1"/>
</dbReference>
<dbReference type="PROSITE" id="PS51257">
    <property type="entry name" value="PROKAR_LIPOPROTEIN"/>
    <property type="match status" value="1"/>
</dbReference>
<dbReference type="Proteomes" id="UP000553034">
    <property type="component" value="Unassembled WGS sequence"/>
</dbReference>
<evidence type="ECO:0000313" key="7">
    <source>
        <dbReference type="Proteomes" id="UP000553034"/>
    </source>
</evidence>
<gene>
    <name evidence="6" type="ORF">GGR32_001075</name>
</gene>
<evidence type="ECO:0000256" key="2">
    <source>
        <dbReference type="ARBA" id="ARBA00022723"/>
    </source>
</evidence>
<evidence type="ECO:0000313" key="6">
    <source>
        <dbReference type="EMBL" id="MBB4118795.1"/>
    </source>
</evidence>
<dbReference type="GO" id="GO:0046872">
    <property type="term" value="F:metal ion binding"/>
    <property type="evidence" value="ECO:0007669"/>
    <property type="project" value="UniProtKB-KW"/>
</dbReference>
<dbReference type="PANTHER" id="PTHR40394:SF2">
    <property type="entry name" value="QUINOL:CYTOCHROME C OXIDOREDUCTASE MEMBRANE PROTEIN"/>
    <property type="match status" value="1"/>
</dbReference>
<evidence type="ECO:0000259" key="5">
    <source>
        <dbReference type="PROSITE" id="PS51007"/>
    </source>
</evidence>
<keyword evidence="1 4" id="KW-0349">Heme</keyword>
<dbReference type="PANTHER" id="PTHR40394">
    <property type="entry name" value="LIPOPROTEIN-RELATED"/>
    <property type="match status" value="1"/>
</dbReference>
<dbReference type="GO" id="GO:0009055">
    <property type="term" value="F:electron transfer activity"/>
    <property type="evidence" value="ECO:0007669"/>
    <property type="project" value="InterPro"/>
</dbReference>
<protein>
    <submittedName>
        <fullName evidence="6">Mono/diheme cytochrome c family protein</fullName>
    </submittedName>
</protein>
<dbReference type="Pfam" id="PF13442">
    <property type="entry name" value="Cytochrome_CBB3"/>
    <property type="match status" value="1"/>
</dbReference>
<keyword evidence="7" id="KW-1185">Reference proteome</keyword>
<evidence type="ECO:0000256" key="4">
    <source>
        <dbReference type="PROSITE-ProRule" id="PRU00433"/>
    </source>
</evidence>
<dbReference type="AlphaFoldDB" id="A0A840ENW9"/>
<dbReference type="InterPro" id="IPR009056">
    <property type="entry name" value="Cyt_c-like_dom"/>
</dbReference>
<keyword evidence="2 4" id="KW-0479">Metal-binding</keyword>
<organism evidence="6 7">
    <name type="scientific">Mesonia hippocampi</name>
    <dbReference type="NCBI Taxonomy" id="1628250"/>
    <lineage>
        <taxon>Bacteria</taxon>
        <taxon>Pseudomonadati</taxon>
        <taxon>Bacteroidota</taxon>
        <taxon>Flavobacteriia</taxon>
        <taxon>Flavobacteriales</taxon>
        <taxon>Flavobacteriaceae</taxon>
        <taxon>Mesonia</taxon>
    </lineage>
</organism>
<dbReference type="RefSeq" id="WP_183477150.1">
    <property type="nucleotide sequence ID" value="NZ_JACIFO010000003.1"/>
</dbReference>
<dbReference type="EMBL" id="JACIFO010000003">
    <property type="protein sequence ID" value="MBB4118795.1"/>
    <property type="molecule type" value="Genomic_DNA"/>
</dbReference>
<dbReference type="Gene3D" id="1.10.760.10">
    <property type="entry name" value="Cytochrome c-like domain"/>
    <property type="match status" value="1"/>
</dbReference>
<comment type="caution">
    <text evidence="6">The sequence shown here is derived from an EMBL/GenBank/DDBJ whole genome shotgun (WGS) entry which is preliminary data.</text>
</comment>
<proteinExistence type="predicted"/>
<evidence type="ECO:0000256" key="1">
    <source>
        <dbReference type="ARBA" id="ARBA00022617"/>
    </source>
</evidence>
<keyword evidence="3 4" id="KW-0408">Iron</keyword>
<evidence type="ECO:0000256" key="3">
    <source>
        <dbReference type="ARBA" id="ARBA00023004"/>
    </source>
</evidence>
<dbReference type="InterPro" id="IPR036909">
    <property type="entry name" value="Cyt_c-like_dom_sf"/>
</dbReference>
<dbReference type="GO" id="GO:0020037">
    <property type="term" value="F:heme binding"/>
    <property type="evidence" value="ECO:0007669"/>
    <property type="project" value="InterPro"/>
</dbReference>
<name>A0A840ENW9_9FLAO</name>
<feature type="domain" description="Cytochrome c" evidence="5">
    <location>
        <begin position="94"/>
        <end position="179"/>
    </location>
</feature>
<accession>A0A840ENW9</accession>